<evidence type="ECO:0000313" key="4">
    <source>
        <dbReference type="Proteomes" id="UP001149411"/>
    </source>
</evidence>
<evidence type="ECO:0000313" key="3">
    <source>
        <dbReference type="EMBL" id="MCX2819528.1"/>
    </source>
</evidence>
<keyword evidence="1" id="KW-0378">Hydrolase</keyword>
<name>A0A9Q4C4X6_9EURY</name>
<dbReference type="InterPro" id="IPR036866">
    <property type="entry name" value="RibonucZ/Hydroxyglut_hydro"/>
</dbReference>
<dbReference type="InterPro" id="IPR001279">
    <property type="entry name" value="Metallo-B-lactamas"/>
</dbReference>
<accession>A0A9Q4C4X6</accession>
<proteinExistence type="predicted"/>
<reference evidence="3" key="1">
    <citation type="submission" date="2022-09" db="EMBL/GenBank/DDBJ databases">
        <title>Haloadaptaus new haloarchaeum isolated from saline soil.</title>
        <authorList>
            <person name="Duran-Viseras A."/>
            <person name="Sanchez-Porro C."/>
            <person name="Ventosa A."/>
        </authorList>
    </citation>
    <scope>NUCLEOTIDE SEQUENCE</scope>
    <source>
        <strain evidence="3">F3-133</strain>
    </source>
</reference>
<sequence>MKLTFLGTGSAIPSERVHSGLIVEDEGFLFDCGSGVLHNLNRSRVPVDGVTNIFLTHTHLDHVNDLMALVKADWLLGREAIHVYGPPGTTETLNHLVDAYDYLRDKMTIGITEFEPGDSFEVGGHSFETFPTEHSVPSTAYRMDDSFVYTGDTEAVEGIAEFASGCDVLIHECSFPDEIEVSNHTRPSTLAPVLEDCFVNRVYLTHLYPHTRGEEEAMVETVGEHYGGEVHIAEDMQTVEVKD</sequence>
<organism evidence="3 4">
    <name type="scientific">Halorutilus salinus</name>
    <dbReference type="NCBI Taxonomy" id="2487751"/>
    <lineage>
        <taxon>Archaea</taxon>
        <taxon>Methanobacteriati</taxon>
        <taxon>Methanobacteriota</taxon>
        <taxon>Stenosarchaea group</taxon>
        <taxon>Halobacteria</taxon>
        <taxon>Halorutilales</taxon>
        <taxon>Halorutilaceae</taxon>
        <taxon>Halorutilus</taxon>
    </lineage>
</organism>
<dbReference type="PANTHER" id="PTHR46018">
    <property type="entry name" value="ZINC PHOSPHODIESTERASE ELAC PROTEIN 1"/>
    <property type="match status" value="1"/>
</dbReference>
<dbReference type="Pfam" id="PF23023">
    <property type="entry name" value="Anti-Pycsar_Apyc1"/>
    <property type="match status" value="1"/>
</dbReference>
<dbReference type="GO" id="GO:0042781">
    <property type="term" value="F:3'-tRNA processing endoribonuclease activity"/>
    <property type="evidence" value="ECO:0007669"/>
    <property type="project" value="TreeGrafter"/>
</dbReference>
<keyword evidence="4" id="KW-1185">Reference proteome</keyword>
<comment type="caution">
    <text evidence="3">The sequence shown here is derived from an EMBL/GenBank/DDBJ whole genome shotgun (WGS) entry which is preliminary data.</text>
</comment>
<dbReference type="AlphaFoldDB" id="A0A9Q4C4X6"/>
<dbReference type="Gene3D" id="3.60.15.10">
    <property type="entry name" value="Ribonuclease Z/Hydroxyacylglutathione hydrolase-like"/>
    <property type="match status" value="1"/>
</dbReference>
<protein>
    <submittedName>
        <fullName evidence="3">MBL fold metallo-hydrolase</fullName>
    </submittedName>
</protein>
<dbReference type="PANTHER" id="PTHR46018:SF3">
    <property type="entry name" value="ARYLSULFATASE"/>
    <property type="match status" value="1"/>
</dbReference>
<dbReference type="RefSeq" id="WP_266087860.1">
    <property type="nucleotide sequence ID" value="NZ_RKLV01000009.1"/>
</dbReference>
<evidence type="ECO:0000256" key="1">
    <source>
        <dbReference type="ARBA" id="ARBA00022801"/>
    </source>
</evidence>
<dbReference type="SMART" id="SM00849">
    <property type="entry name" value="Lactamase_B"/>
    <property type="match status" value="1"/>
</dbReference>
<evidence type="ECO:0000259" key="2">
    <source>
        <dbReference type="SMART" id="SM00849"/>
    </source>
</evidence>
<dbReference type="InterPro" id="IPR044094">
    <property type="entry name" value="AtsA-like_MBL-fold"/>
</dbReference>
<dbReference type="SUPFAM" id="SSF56281">
    <property type="entry name" value="Metallo-hydrolase/oxidoreductase"/>
    <property type="match status" value="1"/>
</dbReference>
<dbReference type="EMBL" id="RKLV01000009">
    <property type="protein sequence ID" value="MCX2819528.1"/>
    <property type="molecule type" value="Genomic_DNA"/>
</dbReference>
<gene>
    <name evidence="3" type="ORF">EGH25_09220</name>
</gene>
<dbReference type="CDD" id="cd07719">
    <property type="entry name" value="arylsulfatase_AtsA-like_MBL-fold"/>
    <property type="match status" value="1"/>
</dbReference>
<dbReference type="Proteomes" id="UP001149411">
    <property type="component" value="Unassembled WGS sequence"/>
</dbReference>
<feature type="domain" description="Metallo-beta-lactamase" evidence="2">
    <location>
        <begin position="16"/>
        <end position="206"/>
    </location>
</feature>